<dbReference type="PANTHER" id="PTHR31377:SF0">
    <property type="entry name" value="AGMATINE DEIMINASE-RELATED"/>
    <property type="match status" value="1"/>
</dbReference>
<dbReference type="GO" id="GO:0004668">
    <property type="term" value="F:protein-arginine deiminase activity"/>
    <property type="evidence" value="ECO:0007669"/>
    <property type="project" value="InterPro"/>
</dbReference>
<dbReference type="GO" id="GO:0009446">
    <property type="term" value="P:putrescine biosynthetic process"/>
    <property type="evidence" value="ECO:0007669"/>
    <property type="project" value="InterPro"/>
</dbReference>
<gene>
    <name evidence="2" type="ORF">CLV56_3982</name>
</gene>
<evidence type="ECO:0000313" key="3">
    <source>
        <dbReference type="Proteomes" id="UP000230842"/>
    </source>
</evidence>
<dbReference type="OrthoDB" id="9808013at2"/>
<dbReference type="Proteomes" id="UP000230842">
    <property type="component" value="Unassembled WGS sequence"/>
</dbReference>
<sequence>MTTWRMPAETEPHERTWMAWPNAPYTLGETPAEAEAAWTAWARVANAIVEHEPVTVLVPPDGIADARRFLSGAVDVEACLLDDAWYRDIGPTFVLGPDGLGAVNWVFNGWGGQDWARWEHDGVASEAATRLSGAAPITSAMVNEGGGLHTDGQGTFLLTRTVQLDPGRNPGWTETQVEAELARTLGARKVIWLPRGLTRDNERYGTRGHVDLLATFAAPGRLLVHVQPDQDHPDAAITAENLAVLADATDADGKPFEIVELTAPETTRDADGWVDYSYVNHYALNGAVVACTFDDPRDADALAVLAEAYPGREVIGVDARELFVRGGGVHCITQQQPAVRAGAAGAAGAESEAVIEAATDGGPA</sequence>
<keyword evidence="3" id="KW-1185">Reference proteome</keyword>
<dbReference type="InterPro" id="IPR007466">
    <property type="entry name" value="Peptidyl-Arg-deiminase_porph"/>
</dbReference>
<accession>A0A2M9ARG7</accession>
<dbReference type="EMBL" id="PGEZ01000003">
    <property type="protein sequence ID" value="PJJ48278.1"/>
    <property type="molecule type" value="Genomic_DNA"/>
</dbReference>
<dbReference type="GO" id="GO:0047632">
    <property type="term" value="F:agmatine deiminase activity"/>
    <property type="evidence" value="ECO:0007669"/>
    <property type="project" value="TreeGrafter"/>
</dbReference>
<evidence type="ECO:0000256" key="1">
    <source>
        <dbReference type="ARBA" id="ARBA00022801"/>
    </source>
</evidence>
<dbReference type="PANTHER" id="PTHR31377">
    <property type="entry name" value="AGMATINE DEIMINASE-RELATED"/>
    <property type="match status" value="1"/>
</dbReference>
<reference evidence="2 3" key="1">
    <citation type="submission" date="2017-11" db="EMBL/GenBank/DDBJ databases">
        <title>Genomic Encyclopedia of Archaeal and Bacterial Type Strains, Phase II (KMG-II): From Individual Species to Whole Genera.</title>
        <authorList>
            <person name="Goeker M."/>
        </authorList>
    </citation>
    <scope>NUCLEOTIDE SEQUENCE [LARGE SCALE GENOMIC DNA]</scope>
    <source>
        <strain evidence="2 3">DSM 27763</strain>
    </source>
</reference>
<evidence type="ECO:0000313" key="2">
    <source>
        <dbReference type="EMBL" id="PJJ48278.1"/>
    </source>
</evidence>
<comment type="caution">
    <text evidence="2">The sequence shown here is derived from an EMBL/GenBank/DDBJ whole genome shotgun (WGS) entry which is preliminary data.</text>
</comment>
<dbReference type="Gene3D" id="3.75.10.10">
    <property type="entry name" value="L-arginine/glycine Amidinotransferase, Chain A"/>
    <property type="match status" value="1"/>
</dbReference>
<dbReference type="AlphaFoldDB" id="A0A2M9ARG7"/>
<dbReference type="RefSeq" id="WP_100415566.1">
    <property type="nucleotide sequence ID" value="NZ_PGEZ01000003.1"/>
</dbReference>
<protein>
    <submittedName>
        <fullName evidence="2">Agmatine deiminase</fullName>
    </submittedName>
</protein>
<organism evidence="2 3">
    <name type="scientific">Mumia flava</name>
    <dbReference type="NCBI Taxonomy" id="1348852"/>
    <lineage>
        <taxon>Bacteria</taxon>
        <taxon>Bacillati</taxon>
        <taxon>Actinomycetota</taxon>
        <taxon>Actinomycetes</taxon>
        <taxon>Propionibacteriales</taxon>
        <taxon>Nocardioidaceae</taxon>
        <taxon>Mumia</taxon>
    </lineage>
</organism>
<dbReference type="Pfam" id="PF04371">
    <property type="entry name" value="PAD_porph"/>
    <property type="match status" value="1"/>
</dbReference>
<dbReference type="SUPFAM" id="SSF55909">
    <property type="entry name" value="Pentein"/>
    <property type="match status" value="1"/>
</dbReference>
<keyword evidence="1" id="KW-0378">Hydrolase</keyword>
<name>A0A2M9ARG7_9ACTN</name>
<proteinExistence type="predicted"/>